<protein>
    <submittedName>
        <fullName evidence="1">25787_t:CDS:1</fullName>
    </submittedName>
</protein>
<accession>A0ACA9RFR4</accession>
<keyword evidence="2" id="KW-1185">Reference proteome</keyword>
<proteinExistence type="predicted"/>
<feature type="non-terminal residue" evidence="1">
    <location>
        <position position="76"/>
    </location>
</feature>
<organism evidence="1 2">
    <name type="scientific">Racocetra persica</name>
    <dbReference type="NCBI Taxonomy" id="160502"/>
    <lineage>
        <taxon>Eukaryota</taxon>
        <taxon>Fungi</taxon>
        <taxon>Fungi incertae sedis</taxon>
        <taxon>Mucoromycota</taxon>
        <taxon>Glomeromycotina</taxon>
        <taxon>Glomeromycetes</taxon>
        <taxon>Diversisporales</taxon>
        <taxon>Gigasporaceae</taxon>
        <taxon>Racocetra</taxon>
    </lineage>
</organism>
<dbReference type="EMBL" id="CAJVQC010052256">
    <property type="protein sequence ID" value="CAG8791365.1"/>
    <property type="molecule type" value="Genomic_DNA"/>
</dbReference>
<dbReference type="Proteomes" id="UP000789920">
    <property type="component" value="Unassembled WGS sequence"/>
</dbReference>
<evidence type="ECO:0000313" key="2">
    <source>
        <dbReference type="Proteomes" id="UP000789920"/>
    </source>
</evidence>
<gene>
    <name evidence="1" type="ORF">RPERSI_LOCUS19215</name>
</gene>
<evidence type="ECO:0000313" key="1">
    <source>
        <dbReference type="EMBL" id="CAG8791365.1"/>
    </source>
</evidence>
<name>A0ACA9RFR4_9GLOM</name>
<comment type="caution">
    <text evidence="1">The sequence shown here is derived from an EMBL/GenBank/DDBJ whole genome shotgun (WGS) entry which is preliminary data.</text>
</comment>
<reference evidence="1" key="1">
    <citation type="submission" date="2021-06" db="EMBL/GenBank/DDBJ databases">
        <authorList>
            <person name="Kallberg Y."/>
            <person name="Tangrot J."/>
            <person name="Rosling A."/>
        </authorList>
    </citation>
    <scope>NUCLEOTIDE SEQUENCE</scope>
    <source>
        <strain evidence="1">MA461A</strain>
    </source>
</reference>
<sequence length="76" mass="8707">MPAIEINDTDIYIICNDDIELIRLIVSSLREKGASKIHLLVSDNQAQRITESYETFNETIIKGTWEETSDFECVLT</sequence>